<reference evidence="4" key="1">
    <citation type="journal article" date="2023" name="Commun. Biol.">
        <title>Genome analysis of Parmales, the sister group of diatoms, reveals the evolutionary specialization of diatoms from phago-mixotrophs to photoautotrophs.</title>
        <authorList>
            <person name="Ban H."/>
            <person name="Sato S."/>
            <person name="Yoshikawa S."/>
            <person name="Yamada K."/>
            <person name="Nakamura Y."/>
            <person name="Ichinomiya M."/>
            <person name="Sato N."/>
            <person name="Blanc-Mathieu R."/>
            <person name="Endo H."/>
            <person name="Kuwata A."/>
            <person name="Ogata H."/>
        </authorList>
    </citation>
    <scope>NUCLEOTIDE SEQUENCE [LARGE SCALE GENOMIC DNA]</scope>
    <source>
        <strain evidence="4">NIES 3701</strain>
    </source>
</reference>
<dbReference type="InterPro" id="IPR000182">
    <property type="entry name" value="GNAT_dom"/>
</dbReference>
<organism evidence="3 4">
    <name type="scientific">Triparma strigata</name>
    <dbReference type="NCBI Taxonomy" id="1606541"/>
    <lineage>
        <taxon>Eukaryota</taxon>
        <taxon>Sar</taxon>
        <taxon>Stramenopiles</taxon>
        <taxon>Ochrophyta</taxon>
        <taxon>Bolidophyceae</taxon>
        <taxon>Parmales</taxon>
        <taxon>Triparmaceae</taxon>
        <taxon>Triparma</taxon>
    </lineage>
</organism>
<comment type="caution">
    <text evidence="3">The sequence shown here is derived from an EMBL/GenBank/DDBJ whole genome shotgun (WGS) entry which is preliminary data.</text>
</comment>
<dbReference type="EMBL" id="BRXY01000387">
    <property type="protein sequence ID" value="GMH91565.1"/>
    <property type="molecule type" value="Genomic_DNA"/>
</dbReference>
<proteinExistence type="predicted"/>
<feature type="domain" description="N-acetyltransferase" evidence="2">
    <location>
        <begin position="177"/>
        <end position="232"/>
    </location>
</feature>
<dbReference type="Pfam" id="PF13508">
    <property type="entry name" value="Acetyltransf_7"/>
    <property type="match status" value="1"/>
</dbReference>
<dbReference type="InterPro" id="IPR016181">
    <property type="entry name" value="Acyl_CoA_acyltransferase"/>
</dbReference>
<keyword evidence="1" id="KW-1133">Transmembrane helix</keyword>
<evidence type="ECO:0000313" key="3">
    <source>
        <dbReference type="EMBL" id="GMH91565.1"/>
    </source>
</evidence>
<dbReference type="GO" id="GO:0016747">
    <property type="term" value="F:acyltransferase activity, transferring groups other than amino-acyl groups"/>
    <property type="evidence" value="ECO:0007669"/>
    <property type="project" value="InterPro"/>
</dbReference>
<dbReference type="InterPro" id="IPR052523">
    <property type="entry name" value="Trichothecene_AcTrans"/>
</dbReference>
<accession>A0A9W7EVF3</accession>
<gene>
    <name evidence="3" type="ORF">TrST_g4250</name>
</gene>
<dbReference type="AlphaFoldDB" id="A0A9W7EVF3"/>
<dbReference type="PANTHER" id="PTHR42791">
    <property type="entry name" value="GNAT FAMILY ACETYLTRANSFERASE"/>
    <property type="match status" value="1"/>
</dbReference>
<name>A0A9W7EVF3_9STRA</name>
<protein>
    <recommendedName>
        <fullName evidence="2">N-acetyltransferase domain-containing protein</fullName>
    </recommendedName>
</protein>
<evidence type="ECO:0000256" key="1">
    <source>
        <dbReference type="SAM" id="Phobius"/>
    </source>
</evidence>
<keyword evidence="1" id="KW-0812">Transmembrane</keyword>
<dbReference type="PANTHER" id="PTHR42791:SF1">
    <property type="entry name" value="N-ACETYLTRANSFERASE DOMAIN-CONTAINING PROTEIN"/>
    <property type="match status" value="1"/>
</dbReference>
<dbReference type="Proteomes" id="UP001165085">
    <property type="component" value="Unassembled WGS sequence"/>
</dbReference>
<keyword evidence="1" id="KW-0472">Membrane</keyword>
<dbReference type="SUPFAM" id="SSF55729">
    <property type="entry name" value="Acyl-CoA N-acyltransferases (Nat)"/>
    <property type="match status" value="1"/>
</dbReference>
<dbReference type="OrthoDB" id="2744543at2759"/>
<keyword evidence="4" id="KW-1185">Reference proteome</keyword>
<sequence length="295" mass="33588">MSACDFSRGDKTFVIERLSPSKSIVDFDSTLSLLVESYISSETNNWCMGYSVPHQYTQKKLNPLFDETSDSVKRRVDDLSWLYAKVLKLYALQKPEFYRVRDKETRKQVSMLIVRKYDSKRKVIEEGGGGGGIFDQLKLGLAMIPLRLGFDTYNKIMKHGESGNLVHKMYSSKTGEHKRLDFVCTKPEYQGLGLSSTLIKRVCSDADAEGWNLYLSTSDRRNQEFYLRFGFKWVGECEGEGGFITAGMSRRPKGEYDGGVEMVGKVALEKKGDDVFSWIFSVGVIMVIIYMSNFK</sequence>
<dbReference type="Gene3D" id="3.40.630.30">
    <property type="match status" value="1"/>
</dbReference>
<evidence type="ECO:0000259" key="2">
    <source>
        <dbReference type="Pfam" id="PF13508"/>
    </source>
</evidence>
<feature type="transmembrane region" description="Helical" evidence="1">
    <location>
        <begin position="275"/>
        <end position="294"/>
    </location>
</feature>
<evidence type="ECO:0000313" key="4">
    <source>
        <dbReference type="Proteomes" id="UP001165085"/>
    </source>
</evidence>